<feature type="domain" description="C-type lectin" evidence="3">
    <location>
        <begin position="100"/>
        <end position="215"/>
    </location>
</feature>
<evidence type="ECO:0000256" key="1">
    <source>
        <dbReference type="ARBA" id="ARBA00023157"/>
    </source>
</evidence>
<feature type="chain" id="PRO_5047064707" description="C-type lectin domain-containing protein" evidence="2">
    <location>
        <begin position="20"/>
        <end position="218"/>
    </location>
</feature>
<dbReference type="InterPro" id="IPR016186">
    <property type="entry name" value="C-type_lectin-like/link_sf"/>
</dbReference>
<dbReference type="PROSITE" id="PS00615">
    <property type="entry name" value="C_TYPE_LECTIN_1"/>
    <property type="match status" value="1"/>
</dbReference>
<dbReference type="PROSITE" id="PS50041">
    <property type="entry name" value="C_TYPE_LECTIN_2"/>
    <property type="match status" value="1"/>
</dbReference>
<keyword evidence="1" id="KW-1015">Disulfide bond</keyword>
<dbReference type="InterPro" id="IPR016187">
    <property type="entry name" value="CTDL_fold"/>
</dbReference>
<comment type="caution">
    <text evidence="4">The sequence shown here is derived from an EMBL/GenBank/DDBJ whole genome shotgun (WGS) entry which is preliminary data.</text>
</comment>
<keyword evidence="5" id="KW-1185">Reference proteome</keyword>
<evidence type="ECO:0000256" key="2">
    <source>
        <dbReference type="SAM" id="SignalP"/>
    </source>
</evidence>
<name>A0ABV0Z1L6_9TELE</name>
<dbReference type="InterPro" id="IPR018378">
    <property type="entry name" value="C-type_lectin_CS"/>
</dbReference>
<dbReference type="Proteomes" id="UP001469553">
    <property type="component" value="Unassembled WGS sequence"/>
</dbReference>
<dbReference type="EMBL" id="JAHRIP010048562">
    <property type="protein sequence ID" value="MEQ2299856.1"/>
    <property type="molecule type" value="Genomic_DNA"/>
</dbReference>
<sequence length="218" mass="25381">MKRLTLPLLLCTLLALGEAADTKDELETEETFTEEFPDTWERLESEETLPEAFPVYGEPESEGPFPEDYSDLLEEEETGNGTDTPVNKQQRASRSFWNRFGGRIYRFFDFDETWTTAERVCRSYGANLASVHSFNEDNFIRNMIRRGGPEAWIGATDAQREGRWFWSDGTHFSYRNWCPREPNNLANQDCVVINFRGSRCWDDTNCNIRRPFICAKRA</sequence>
<gene>
    <name evidence="4" type="ORF">AMECASPLE_019210</name>
</gene>
<organism evidence="4 5">
    <name type="scientific">Ameca splendens</name>
    <dbReference type="NCBI Taxonomy" id="208324"/>
    <lineage>
        <taxon>Eukaryota</taxon>
        <taxon>Metazoa</taxon>
        <taxon>Chordata</taxon>
        <taxon>Craniata</taxon>
        <taxon>Vertebrata</taxon>
        <taxon>Euteleostomi</taxon>
        <taxon>Actinopterygii</taxon>
        <taxon>Neopterygii</taxon>
        <taxon>Teleostei</taxon>
        <taxon>Neoteleostei</taxon>
        <taxon>Acanthomorphata</taxon>
        <taxon>Ovalentaria</taxon>
        <taxon>Atherinomorphae</taxon>
        <taxon>Cyprinodontiformes</taxon>
        <taxon>Goodeidae</taxon>
        <taxon>Ameca</taxon>
    </lineage>
</organism>
<protein>
    <recommendedName>
        <fullName evidence="3">C-type lectin domain-containing protein</fullName>
    </recommendedName>
</protein>
<dbReference type="PANTHER" id="PTHR22803">
    <property type="entry name" value="MANNOSE, PHOSPHOLIPASE, LECTIN RECEPTOR RELATED"/>
    <property type="match status" value="1"/>
</dbReference>
<proteinExistence type="predicted"/>
<dbReference type="InterPro" id="IPR001304">
    <property type="entry name" value="C-type_lectin-like"/>
</dbReference>
<evidence type="ECO:0000313" key="4">
    <source>
        <dbReference type="EMBL" id="MEQ2299856.1"/>
    </source>
</evidence>
<evidence type="ECO:0000313" key="5">
    <source>
        <dbReference type="Proteomes" id="UP001469553"/>
    </source>
</evidence>
<reference evidence="4 5" key="1">
    <citation type="submission" date="2021-06" db="EMBL/GenBank/DDBJ databases">
        <authorList>
            <person name="Palmer J.M."/>
        </authorList>
    </citation>
    <scope>NUCLEOTIDE SEQUENCE [LARGE SCALE GENOMIC DNA]</scope>
    <source>
        <strain evidence="4 5">AS_MEX2019</strain>
        <tissue evidence="4">Muscle</tissue>
    </source>
</reference>
<dbReference type="InterPro" id="IPR050111">
    <property type="entry name" value="C-type_lectin/snaclec_domain"/>
</dbReference>
<evidence type="ECO:0000259" key="3">
    <source>
        <dbReference type="PROSITE" id="PS50041"/>
    </source>
</evidence>
<dbReference type="CDD" id="cd00037">
    <property type="entry name" value="CLECT"/>
    <property type="match status" value="1"/>
</dbReference>
<feature type="signal peptide" evidence="2">
    <location>
        <begin position="1"/>
        <end position="19"/>
    </location>
</feature>
<keyword evidence="2" id="KW-0732">Signal</keyword>
<dbReference type="Pfam" id="PF00059">
    <property type="entry name" value="Lectin_C"/>
    <property type="match status" value="1"/>
</dbReference>
<accession>A0ABV0Z1L6</accession>
<dbReference type="Gene3D" id="3.10.100.10">
    <property type="entry name" value="Mannose-Binding Protein A, subunit A"/>
    <property type="match status" value="1"/>
</dbReference>
<dbReference type="SUPFAM" id="SSF56436">
    <property type="entry name" value="C-type lectin-like"/>
    <property type="match status" value="1"/>
</dbReference>
<dbReference type="SMART" id="SM00034">
    <property type="entry name" value="CLECT"/>
    <property type="match status" value="1"/>
</dbReference>